<organism evidence="1 2">
    <name type="scientific">Oceanimonas doudoroffii</name>
    <dbReference type="NCBI Taxonomy" id="84158"/>
    <lineage>
        <taxon>Bacteria</taxon>
        <taxon>Pseudomonadati</taxon>
        <taxon>Pseudomonadota</taxon>
        <taxon>Gammaproteobacteria</taxon>
        <taxon>Aeromonadales</taxon>
        <taxon>Aeromonadaceae</taxon>
        <taxon>Oceanimonas</taxon>
    </lineage>
</organism>
<proteinExistence type="predicted"/>
<evidence type="ECO:0008006" key="3">
    <source>
        <dbReference type="Google" id="ProtNLM"/>
    </source>
</evidence>
<protein>
    <recommendedName>
        <fullName evidence="3">Fis family transcriptional regulator</fullName>
    </recommendedName>
</protein>
<accession>A0A233RGD4</accession>
<dbReference type="Proteomes" id="UP000242757">
    <property type="component" value="Unassembled WGS sequence"/>
</dbReference>
<evidence type="ECO:0000313" key="1">
    <source>
        <dbReference type="EMBL" id="OXY82457.1"/>
    </source>
</evidence>
<dbReference type="EMBL" id="NBIM01000001">
    <property type="protein sequence ID" value="OXY82457.1"/>
    <property type="molecule type" value="Genomic_DNA"/>
</dbReference>
<keyword evidence="2" id="KW-1185">Reference proteome</keyword>
<name>A0A233RGD4_9GAMM</name>
<comment type="caution">
    <text evidence="1">The sequence shown here is derived from an EMBL/GenBank/DDBJ whole genome shotgun (WGS) entry which is preliminary data.</text>
</comment>
<gene>
    <name evidence="1" type="ORF">B6S08_02705</name>
</gene>
<dbReference type="AlphaFoldDB" id="A0A233RGD4"/>
<dbReference type="RefSeq" id="WP_094199238.1">
    <property type="nucleotide sequence ID" value="NZ_NBIM01000001.1"/>
</dbReference>
<dbReference type="OrthoDB" id="6996126at2"/>
<reference evidence="1 2" key="1">
    <citation type="submission" date="2017-08" db="EMBL/GenBank/DDBJ databases">
        <title>A Genome Sequence of Oceanimonas doudoroffii ATCC 27123T.</title>
        <authorList>
            <person name="Brennan M.A."/>
            <person name="Maclea K.S."/>
            <person name="Mcclelland W.D."/>
            <person name="Trachtenberg A.M."/>
        </authorList>
    </citation>
    <scope>NUCLEOTIDE SEQUENCE [LARGE SCALE GENOMIC DNA]</scope>
    <source>
        <strain evidence="1 2">ATCC 27123</strain>
    </source>
</reference>
<evidence type="ECO:0000313" key="2">
    <source>
        <dbReference type="Proteomes" id="UP000242757"/>
    </source>
</evidence>
<sequence length="110" mass="12532">MRKTDKKIDNAIRVALTEACEVAQGESEGFMWLTHFVNYNAFPGSLSVVCVYDTNAHLAKADLDSMRSLIKKKLASINIDLKDIRRHVSFDTEETCKIENNGKWQERLQA</sequence>